<sequence>MSIRFDGVGAAHPGGKPVLHGIDLCIKAGERVAVIGPSGAGKTSLLRVMGSSLPASTGTLRVFGDEPVILSGSQLKRLRSRIGLIHQSPPLPARQRVVTAVSAGRLGQWSTLRALASLCYPLDIAGVRATLRLLDLDDKLFERCDQLSGGQLQRVGIARVLYQQAELILADEPVSAMDPNLADHTLGLLNRLAAERGATLVASLHAVDLALRHFPRVVGLRSGAVVFDCPASDVTEADLQALYANANIDVADERQSSDLRTQADPPHFSVRSAAPRCL</sequence>
<organism evidence="11 12">
    <name type="scientific">Halopseudomonas xinjiangensis</name>
    <dbReference type="NCBI Taxonomy" id="487184"/>
    <lineage>
        <taxon>Bacteria</taxon>
        <taxon>Pseudomonadati</taxon>
        <taxon>Pseudomonadota</taxon>
        <taxon>Gammaproteobacteria</taxon>
        <taxon>Pseudomonadales</taxon>
        <taxon>Pseudomonadaceae</taxon>
        <taxon>Halopseudomonas</taxon>
    </lineage>
</organism>
<feature type="region of interest" description="Disordered" evidence="9">
    <location>
        <begin position="255"/>
        <end position="278"/>
    </location>
</feature>
<name>A0A1H1MMA3_9GAMM</name>
<dbReference type="GO" id="GO:0016887">
    <property type="term" value="F:ATP hydrolysis activity"/>
    <property type="evidence" value="ECO:0007669"/>
    <property type="project" value="InterPro"/>
</dbReference>
<reference evidence="12" key="1">
    <citation type="submission" date="2016-10" db="EMBL/GenBank/DDBJ databases">
        <authorList>
            <person name="Varghese N."/>
            <person name="Submissions S."/>
        </authorList>
    </citation>
    <scope>NUCLEOTIDE SEQUENCE [LARGE SCALE GENOMIC DNA]</scope>
    <source>
        <strain evidence="12">NRRL B-51270</strain>
    </source>
</reference>
<keyword evidence="6 11" id="KW-0067">ATP-binding</keyword>
<dbReference type="GO" id="GO:0005886">
    <property type="term" value="C:plasma membrane"/>
    <property type="evidence" value="ECO:0007669"/>
    <property type="project" value="UniProtKB-SubCell"/>
</dbReference>
<feature type="domain" description="ABC transporter" evidence="10">
    <location>
        <begin position="3"/>
        <end position="247"/>
    </location>
</feature>
<dbReference type="PROSITE" id="PS00211">
    <property type="entry name" value="ABC_TRANSPORTER_1"/>
    <property type="match status" value="1"/>
</dbReference>
<keyword evidence="8" id="KW-0472">Membrane</keyword>
<dbReference type="STRING" id="487184.SAMN05216421_0499"/>
<dbReference type="Gene3D" id="3.40.50.300">
    <property type="entry name" value="P-loop containing nucleotide triphosphate hydrolases"/>
    <property type="match status" value="1"/>
</dbReference>
<evidence type="ECO:0000259" key="10">
    <source>
        <dbReference type="PROSITE" id="PS50893"/>
    </source>
</evidence>
<comment type="subcellular location">
    <subcellularLocation>
        <location evidence="1">Cell inner membrane</location>
        <topology evidence="1">Peripheral membrane protein</topology>
    </subcellularLocation>
</comment>
<dbReference type="Pfam" id="PF00005">
    <property type="entry name" value="ABC_tran"/>
    <property type="match status" value="1"/>
</dbReference>
<evidence type="ECO:0000256" key="3">
    <source>
        <dbReference type="ARBA" id="ARBA00022475"/>
    </source>
</evidence>
<evidence type="ECO:0000256" key="1">
    <source>
        <dbReference type="ARBA" id="ARBA00004417"/>
    </source>
</evidence>
<evidence type="ECO:0000256" key="7">
    <source>
        <dbReference type="ARBA" id="ARBA00022967"/>
    </source>
</evidence>
<evidence type="ECO:0000313" key="11">
    <source>
        <dbReference type="EMBL" id="SDR87848.1"/>
    </source>
</evidence>
<evidence type="ECO:0000256" key="2">
    <source>
        <dbReference type="ARBA" id="ARBA00022448"/>
    </source>
</evidence>
<keyword evidence="2" id="KW-0813">Transport</keyword>
<dbReference type="GO" id="GO:0005524">
    <property type="term" value="F:ATP binding"/>
    <property type="evidence" value="ECO:0007669"/>
    <property type="project" value="UniProtKB-KW"/>
</dbReference>
<dbReference type="AlphaFoldDB" id="A0A1H1MMA3"/>
<keyword evidence="7" id="KW-1278">Translocase</keyword>
<dbReference type="PANTHER" id="PTHR43166">
    <property type="entry name" value="AMINO ACID IMPORT ATP-BINDING PROTEIN"/>
    <property type="match status" value="1"/>
</dbReference>
<dbReference type="InterPro" id="IPR003439">
    <property type="entry name" value="ABC_transporter-like_ATP-bd"/>
</dbReference>
<keyword evidence="5" id="KW-0547">Nucleotide-binding</keyword>
<dbReference type="InterPro" id="IPR027417">
    <property type="entry name" value="P-loop_NTPase"/>
</dbReference>
<protein>
    <submittedName>
        <fullName evidence="11">Phosphonate transport system ATP-binding protein</fullName>
    </submittedName>
</protein>
<dbReference type="Proteomes" id="UP000243207">
    <property type="component" value="Chromosome I"/>
</dbReference>
<dbReference type="RefSeq" id="WP_093391661.1">
    <property type="nucleotide sequence ID" value="NZ_LT629736.1"/>
</dbReference>
<dbReference type="EMBL" id="LT629736">
    <property type="protein sequence ID" value="SDR87848.1"/>
    <property type="molecule type" value="Genomic_DNA"/>
</dbReference>
<dbReference type="OrthoDB" id="9802264at2"/>
<evidence type="ECO:0000256" key="4">
    <source>
        <dbReference type="ARBA" id="ARBA00022519"/>
    </source>
</evidence>
<dbReference type="InterPro" id="IPR050086">
    <property type="entry name" value="MetN_ABC_transporter-like"/>
</dbReference>
<dbReference type="PROSITE" id="PS50893">
    <property type="entry name" value="ABC_TRANSPORTER_2"/>
    <property type="match status" value="1"/>
</dbReference>
<accession>A0A1H1MMA3</accession>
<dbReference type="SMART" id="SM00382">
    <property type="entry name" value="AAA"/>
    <property type="match status" value="1"/>
</dbReference>
<keyword evidence="12" id="KW-1185">Reference proteome</keyword>
<dbReference type="InterPro" id="IPR017871">
    <property type="entry name" value="ABC_transporter-like_CS"/>
</dbReference>
<evidence type="ECO:0000256" key="5">
    <source>
        <dbReference type="ARBA" id="ARBA00022741"/>
    </source>
</evidence>
<gene>
    <name evidence="11" type="ORF">SAMN05216421_0499</name>
</gene>
<evidence type="ECO:0000256" key="6">
    <source>
        <dbReference type="ARBA" id="ARBA00022840"/>
    </source>
</evidence>
<dbReference type="PANTHER" id="PTHR43166:SF6">
    <property type="entry name" value="PHOSPHONATES IMPORT ATP-BINDING PROTEIN PHNC"/>
    <property type="match status" value="1"/>
</dbReference>
<evidence type="ECO:0000256" key="9">
    <source>
        <dbReference type="SAM" id="MobiDB-lite"/>
    </source>
</evidence>
<evidence type="ECO:0000313" key="12">
    <source>
        <dbReference type="Proteomes" id="UP000243207"/>
    </source>
</evidence>
<dbReference type="SUPFAM" id="SSF52540">
    <property type="entry name" value="P-loop containing nucleoside triphosphate hydrolases"/>
    <property type="match status" value="1"/>
</dbReference>
<proteinExistence type="predicted"/>
<evidence type="ECO:0000256" key="8">
    <source>
        <dbReference type="ARBA" id="ARBA00023136"/>
    </source>
</evidence>
<keyword evidence="4" id="KW-0997">Cell inner membrane</keyword>
<dbReference type="InterPro" id="IPR003593">
    <property type="entry name" value="AAA+_ATPase"/>
</dbReference>
<keyword evidence="3" id="KW-1003">Cell membrane</keyword>